<evidence type="ECO:0008006" key="4">
    <source>
        <dbReference type="Google" id="ProtNLM"/>
    </source>
</evidence>
<gene>
    <name evidence="2" type="ORF">AM629_06485</name>
</gene>
<feature type="transmembrane region" description="Helical" evidence="1">
    <location>
        <begin position="49"/>
        <end position="68"/>
    </location>
</feature>
<keyword evidence="1" id="KW-1133">Transmembrane helix</keyword>
<keyword evidence="1" id="KW-0812">Transmembrane</keyword>
<name>A0ABR5KE17_9GAMM</name>
<keyword evidence="3" id="KW-1185">Reference proteome</keyword>
<evidence type="ECO:0000313" key="3">
    <source>
        <dbReference type="Proteomes" id="UP000037727"/>
    </source>
</evidence>
<dbReference type="Proteomes" id="UP000037727">
    <property type="component" value="Unassembled WGS sequence"/>
</dbReference>
<organism evidence="2 3">
    <name type="scientific">Photorhabdus heterorhabditis</name>
    <dbReference type="NCBI Taxonomy" id="880156"/>
    <lineage>
        <taxon>Bacteria</taxon>
        <taxon>Pseudomonadati</taxon>
        <taxon>Pseudomonadota</taxon>
        <taxon>Gammaproteobacteria</taxon>
        <taxon>Enterobacterales</taxon>
        <taxon>Morganellaceae</taxon>
        <taxon>Photorhabdus</taxon>
    </lineage>
</organism>
<proteinExistence type="predicted"/>
<feature type="transmembrane region" description="Helical" evidence="1">
    <location>
        <begin position="21"/>
        <end position="43"/>
    </location>
</feature>
<accession>A0ABR5KE17</accession>
<sequence length="146" mass="17408">MKNKLYLLEWKLCSTRVWLTWLVLWGMASFTLLSALMLTRHLIGINLPYEWFLLWLFPPVLIGIKCRLTEQGSYLYHSVHWFSLRLFSYKTAVLDGYWSVDRVGGRYRMNRITRAGKIIHYPWRTREIPLFMPPNGAVFKSFKESS</sequence>
<protein>
    <recommendedName>
        <fullName evidence="4">Conjugal transfer protein</fullName>
    </recommendedName>
</protein>
<reference evidence="2 3" key="1">
    <citation type="submission" date="2015-09" db="EMBL/GenBank/DDBJ databases">
        <title>Draft genome sequence and assembly of Photorhabdus sp. VMG, a bacterial symbiont associated with Heterorhabditis zealandica.</title>
        <authorList>
            <person name="Naidoo S."/>
            <person name="Featherston J."/>
            <person name="Mothupi B."/>
            <person name="Gray V.M."/>
        </authorList>
    </citation>
    <scope>NUCLEOTIDE SEQUENCE [LARGE SCALE GENOMIC DNA]</scope>
    <source>
        <strain evidence="2 3">VMG</strain>
    </source>
</reference>
<keyword evidence="1" id="KW-0472">Membrane</keyword>
<evidence type="ECO:0000256" key="1">
    <source>
        <dbReference type="SAM" id="Phobius"/>
    </source>
</evidence>
<dbReference type="EMBL" id="LJCS01000011">
    <property type="protein sequence ID" value="KOY62854.1"/>
    <property type="molecule type" value="Genomic_DNA"/>
</dbReference>
<comment type="caution">
    <text evidence="2">The sequence shown here is derived from an EMBL/GenBank/DDBJ whole genome shotgun (WGS) entry which is preliminary data.</text>
</comment>
<evidence type="ECO:0000313" key="2">
    <source>
        <dbReference type="EMBL" id="KOY62854.1"/>
    </source>
</evidence>
<dbReference type="RefSeq" id="WP_054477263.1">
    <property type="nucleotide sequence ID" value="NZ_CAWMRL010000011.1"/>
</dbReference>